<dbReference type="PANTHER" id="PTHR24093:SF346">
    <property type="entry name" value="CALCIUM-TRANSPORTING ATPASE"/>
    <property type="match status" value="1"/>
</dbReference>
<sequence length="147" mass="16956">MWKMIIGQALYQISATFTLHFAGPRFLPSYPEAEMRSLIFNMFVWLQIFNQYNNRRLDNRLNIFVGIHRNWYFIGLNVVMVGRPFVVAYRPCARLAGRVVEKLRSKRWKSENERSEVASDGSGSDVGRGKSPVQTIRVTGDVEKGLL</sequence>
<protein>
    <submittedName>
        <fullName evidence="5">Plasma membrane calcium</fullName>
    </submittedName>
</protein>
<dbReference type="AlphaFoldDB" id="A0A9W8XYB3"/>
<organism evidence="5 6">
    <name type="scientific">Neocucurbitaria cava</name>
    <dbReference type="NCBI Taxonomy" id="798079"/>
    <lineage>
        <taxon>Eukaryota</taxon>
        <taxon>Fungi</taxon>
        <taxon>Dikarya</taxon>
        <taxon>Ascomycota</taxon>
        <taxon>Pezizomycotina</taxon>
        <taxon>Dothideomycetes</taxon>
        <taxon>Pleosporomycetidae</taxon>
        <taxon>Pleosporales</taxon>
        <taxon>Pleosporineae</taxon>
        <taxon>Cucurbitariaceae</taxon>
        <taxon>Neocucurbitaria</taxon>
    </lineage>
</organism>
<evidence type="ECO:0000313" key="6">
    <source>
        <dbReference type="Proteomes" id="UP001140560"/>
    </source>
</evidence>
<dbReference type="EMBL" id="JAPEUY010000021">
    <property type="protein sequence ID" value="KAJ4362321.1"/>
    <property type="molecule type" value="Genomic_DNA"/>
</dbReference>
<evidence type="ECO:0000313" key="5">
    <source>
        <dbReference type="EMBL" id="KAJ4362321.1"/>
    </source>
</evidence>
<dbReference type="GO" id="GO:0005886">
    <property type="term" value="C:plasma membrane"/>
    <property type="evidence" value="ECO:0007669"/>
    <property type="project" value="TreeGrafter"/>
</dbReference>
<keyword evidence="1" id="KW-0479">Metal-binding</keyword>
<dbReference type="PANTHER" id="PTHR24093">
    <property type="entry name" value="CATION TRANSPORTING ATPASE"/>
    <property type="match status" value="1"/>
</dbReference>
<dbReference type="SUPFAM" id="SSF81665">
    <property type="entry name" value="Calcium ATPase, transmembrane domain M"/>
    <property type="match status" value="1"/>
</dbReference>
<dbReference type="Gene3D" id="1.20.1110.10">
    <property type="entry name" value="Calcium-transporting ATPase, transmembrane domain"/>
    <property type="match status" value="1"/>
</dbReference>
<dbReference type="OrthoDB" id="3352408at2759"/>
<gene>
    <name evidence="5" type="primary">PMC1_4</name>
    <name evidence="5" type="ORF">N0V83_010414</name>
</gene>
<evidence type="ECO:0000259" key="4">
    <source>
        <dbReference type="Pfam" id="PF00689"/>
    </source>
</evidence>
<dbReference type="GO" id="GO:0006874">
    <property type="term" value="P:intracellular calcium ion homeostasis"/>
    <property type="evidence" value="ECO:0007669"/>
    <property type="project" value="TreeGrafter"/>
</dbReference>
<dbReference type="GO" id="GO:0005388">
    <property type="term" value="F:P-type calcium transporter activity"/>
    <property type="evidence" value="ECO:0007669"/>
    <property type="project" value="TreeGrafter"/>
</dbReference>
<proteinExistence type="predicted"/>
<evidence type="ECO:0000256" key="2">
    <source>
        <dbReference type="ARBA" id="ARBA00022842"/>
    </source>
</evidence>
<name>A0A9W8XYB3_9PLEO</name>
<feature type="compositionally biased region" description="Basic and acidic residues" evidence="3">
    <location>
        <begin position="107"/>
        <end position="117"/>
    </location>
</feature>
<accession>A0A9W8XYB3</accession>
<dbReference type="InterPro" id="IPR023298">
    <property type="entry name" value="ATPase_P-typ_TM_dom_sf"/>
</dbReference>
<feature type="region of interest" description="Disordered" evidence="3">
    <location>
        <begin position="107"/>
        <end position="147"/>
    </location>
</feature>
<reference evidence="5" key="1">
    <citation type="submission" date="2022-10" db="EMBL/GenBank/DDBJ databases">
        <title>Tapping the CABI collections for fungal endophytes: first genome assemblies for Collariella, Neodidymelliopsis, Ascochyta clinopodiicola, Didymella pomorum, Didymosphaeria variabile, Neocosmospora piperis and Neocucurbitaria cava.</title>
        <authorList>
            <person name="Hill R."/>
        </authorList>
    </citation>
    <scope>NUCLEOTIDE SEQUENCE</scope>
    <source>
        <strain evidence="5">IMI 356814</strain>
    </source>
</reference>
<keyword evidence="2" id="KW-0460">Magnesium</keyword>
<evidence type="ECO:0000256" key="3">
    <source>
        <dbReference type="SAM" id="MobiDB-lite"/>
    </source>
</evidence>
<dbReference type="Pfam" id="PF00689">
    <property type="entry name" value="Cation_ATPase_C"/>
    <property type="match status" value="1"/>
</dbReference>
<dbReference type="GO" id="GO:0046872">
    <property type="term" value="F:metal ion binding"/>
    <property type="evidence" value="ECO:0007669"/>
    <property type="project" value="UniProtKB-KW"/>
</dbReference>
<comment type="caution">
    <text evidence="5">The sequence shown here is derived from an EMBL/GenBank/DDBJ whole genome shotgun (WGS) entry which is preliminary data.</text>
</comment>
<dbReference type="InterPro" id="IPR006068">
    <property type="entry name" value="ATPase_P-typ_cation-transptr_C"/>
</dbReference>
<keyword evidence="6" id="KW-1185">Reference proteome</keyword>
<feature type="domain" description="Cation-transporting P-type ATPase C-terminal" evidence="4">
    <location>
        <begin position="1"/>
        <end position="94"/>
    </location>
</feature>
<evidence type="ECO:0000256" key="1">
    <source>
        <dbReference type="ARBA" id="ARBA00022723"/>
    </source>
</evidence>
<dbReference type="Proteomes" id="UP001140560">
    <property type="component" value="Unassembled WGS sequence"/>
</dbReference>